<dbReference type="OrthoDB" id="9813903at2"/>
<dbReference type="Pfam" id="PF00563">
    <property type="entry name" value="EAL"/>
    <property type="match status" value="1"/>
</dbReference>
<organism evidence="3 4">
    <name type="scientific">Pirellulimonas nuda</name>
    <dbReference type="NCBI Taxonomy" id="2528009"/>
    <lineage>
        <taxon>Bacteria</taxon>
        <taxon>Pseudomonadati</taxon>
        <taxon>Planctomycetota</taxon>
        <taxon>Planctomycetia</taxon>
        <taxon>Pirellulales</taxon>
        <taxon>Lacipirellulaceae</taxon>
        <taxon>Pirellulimonas</taxon>
    </lineage>
</organism>
<reference evidence="3 4" key="1">
    <citation type="submission" date="2019-02" db="EMBL/GenBank/DDBJ databases">
        <title>Deep-cultivation of Planctomycetes and their phenomic and genomic characterization uncovers novel biology.</title>
        <authorList>
            <person name="Wiegand S."/>
            <person name="Jogler M."/>
            <person name="Boedeker C."/>
            <person name="Pinto D."/>
            <person name="Vollmers J."/>
            <person name="Rivas-Marin E."/>
            <person name="Kohn T."/>
            <person name="Peeters S.H."/>
            <person name="Heuer A."/>
            <person name="Rast P."/>
            <person name="Oberbeckmann S."/>
            <person name="Bunk B."/>
            <person name="Jeske O."/>
            <person name="Meyerdierks A."/>
            <person name="Storesund J.E."/>
            <person name="Kallscheuer N."/>
            <person name="Luecker S."/>
            <person name="Lage O.M."/>
            <person name="Pohl T."/>
            <person name="Merkel B.J."/>
            <person name="Hornburger P."/>
            <person name="Mueller R.-W."/>
            <person name="Bruemmer F."/>
            <person name="Labrenz M."/>
            <person name="Spormann A.M."/>
            <person name="Op den Camp H."/>
            <person name="Overmann J."/>
            <person name="Amann R."/>
            <person name="Jetten M.S.M."/>
            <person name="Mascher T."/>
            <person name="Medema M.H."/>
            <person name="Devos D.P."/>
            <person name="Kaster A.-K."/>
            <person name="Ovreas L."/>
            <person name="Rohde M."/>
            <person name="Galperin M.Y."/>
            <person name="Jogler C."/>
        </authorList>
    </citation>
    <scope>NUCLEOTIDE SEQUENCE [LARGE SCALE GENOMIC DNA]</scope>
    <source>
        <strain evidence="3 4">Pla175</strain>
    </source>
</reference>
<dbReference type="PROSITE" id="PS50006">
    <property type="entry name" value="FHA_DOMAIN"/>
    <property type="match status" value="1"/>
</dbReference>
<dbReference type="AlphaFoldDB" id="A0A518D9A4"/>
<dbReference type="InterPro" id="IPR000253">
    <property type="entry name" value="FHA_dom"/>
</dbReference>
<dbReference type="Gene3D" id="3.20.20.450">
    <property type="entry name" value="EAL domain"/>
    <property type="match status" value="1"/>
</dbReference>
<dbReference type="InterPro" id="IPR035919">
    <property type="entry name" value="EAL_sf"/>
</dbReference>
<sequence length="425" mass="46026">MLLFFWTASGVARYFSVQYANRRHCGLAADAARPNPRRAEPRRTNVPTDSSNHRGGQPRFEYYPPNSATLQTVSVEKLPFTIGRGAEADLQIASSSVSREHVQLTSSAGQYVLRDLGSTNGTSVNGEPIAETKLRDGDVVRVADVDLTFLVNSMSRLQRMVTRPLSDPARPAPSAPTHVSAEVGSLRSIEEALLWQAPTLNWTCIVDRRTHAESARVCRLAEPLAGQVREVRSARRCSPAARLQSLAWRLAAAQAAPDAAGALLLHIESPALFGGSLLDDLEEARELLPEAIAIGVAAPWEWASRDPKTLESCARLQEAGAQIAFDHFSGGANCVRALREATPDFLVLSAEVVQGIAGQIRLQQRLKSVVGACEELGIPVATPPLHHEDISREDFDACARLGVCLTEQPRSPDGAPPRAPRRLLV</sequence>
<feature type="compositionally biased region" description="Polar residues" evidence="1">
    <location>
        <begin position="45"/>
        <end position="54"/>
    </location>
</feature>
<dbReference type="EMBL" id="CP036291">
    <property type="protein sequence ID" value="QDU88045.1"/>
    <property type="molecule type" value="Genomic_DNA"/>
</dbReference>
<keyword evidence="4" id="KW-1185">Reference proteome</keyword>
<dbReference type="RefSeq" id="WP_145282543.1">
    <property type="nucleotide sequence ID" value="NZ_CP036291.1"/>
</dbReference>
<feature type="domain" description="FHA" evidence="2">
    <location>
        <begin position="80"/>
        <end position="129"/>
    </location>
</feature>
<evidence type="ECO:0000313" key="3">
    <source>
        <dbReference type="EMBL" id="QDU88045.1"/>
    </source>
</evidence>
<dbReference type="Gene3D" id="2.60.200.20">
    <property type="match status" value="1"/>
</dbReference>
<evidence type="ECO:0000313" key="4">
    <source>
        <dbReference type="Proteomes" id="UP000317429"/>
    </source>
</evidence>
<dbReference type="SUPFAM" id="SSF49879">
    <property type="entry name" value="SMAD/FHA domain"/>
    <property type="match status" value="1"/>
</dbReference>
<dbReference type="PANTHER" id="PTHR23308">
    <property type="entry name" value="NUCLEAR INHIBITOR OF PROTEIN PHOSPHATASE-1"/>
    <property type="match status" value="1"/>
</dbReference>
<dbReference type="KEGG" id="pnd:Pla175_14150"/>
<feature type="region of interest" description="Disordered" evidence="1">
    <location>
        <begin position="30"/>
        <end position="60"/>
    </location>
</feature>
<protein>
    <submittedName>
        <fullName evidence="3">FHA domain-containing protein FhaA</fullName>
    </submittedName>
</protein>
<dbReference type="InterPro" id="IPR001633">
    <property type="entry name" value="EAL_dom"/>
</dbReference>
<dbReference type="SMART" id="SM00240">
    <property type="entry name" value="FHA"/>
    <property type="match status" value="1"/>
</dbReference>
<evidence type="ECO:0000256" key="1">
    <source>
        <dbReference type="SAM" id="MobiDB-lite"/>
    </source>
</evidence>
<proteinExistence type="predicted"/>
<dbReference type="CDD" id="cd00060">
    <property type="entry name" value="FHA"/>
    <property type="match status" value="1"/>
</dbReference>
<dbReference type="InterPro" id="IPR008984">
    <property type="entry name" value="SMAD_FHA_dom_sf"/>
</dbReference>
<name>A0A518D9A4_9BACT</name>
<evidence type="ECO:0000259" key="2">
    <source>
        <dbReference type="PROSITE" id="PS50006"/>
    </source>
</evidence>
<accession>A0A518D9A4</accession>
<gene>
    <name evidence="3" type="primary">fhaA_1</name>
    <name evidence="3" type="ORF">Pla175_14150</name>
</gene>
<dbReference type="Proteomes" id="UP000317429">
    <property type="component" value="Chromosome"/>
</dbReference>
<dbReference type="SUPFAM" id="SSF141868">
    <property type="entry name" value="EAL domain-like"/>
    <property type="match status" value="1"/>
</dbReference>
<dbReference type="Pfam" id="PF00498">
    <property type="entry name" value="FHA"/>
    <property type="match status" value="1"/>
</dbReference>
<dbReference type="InterPro" id="IPR050923">
    <property type="entry name" value="Cell_Proc_Reg/RNA_Proc"/>
</dbReference>